<gene>
    <name evidence="8" type="ORF">QE405_000179</name>
</gene>
<evidence type="ECO:0000256" key="1">
    <source>
        <dbReference type="ARBA" id="ARBA00022630"/>
    </source>
</evidence>
<dbReference type="RefSeq" id="WP_307198347.1">
    <property type="nucleotide sequence ID" value="NZ_JAUTAN010000001.1"/>
</dbReference>
<dbReference type="InterPro" id="IPR051260">
    <property type="entry name" value="Diverse_substr_monoxygenases"/>
</dbReference>
<comment type="caution">
    <text evidence="8">The sequence shown here is derived from an EMBL/GenBank/DDBJ whole genome shotgun (WGS) entry which is preliminary data.</text>
</comment>
<dbReference type="AlphaFoldDB" id="A0AAJ1TV85"/>
<keyword evidence="1 6" id="KW-0285">Flavoprotein</keyword>
<accession>A0AAJ1TV85</accession>
<evidence type="ECO:0000256" key="4">
    <source>
        <dbReference type="ARBA" id="ARBA00023033"/>
    </source>
</evidence>
<dbReference type="Pfam" id="PF00296">
    <property type="entry name" value="Bac_luciferase"/>
    <property type="match status" value="1"/>
</dbReference>
<dbReference type="GO" id="GO:0016705">
    <property type="term" value="F:oxidoreductase activity, acting on paired donors, with incorporation or reduction of molecular oxygen"/>
    <property type="evidence" value="ECO:0007669"/>
    <property type="project" value="InterPro"/>
</dbReference>
<dbReference type="InterPro" id="IPR016215">
    <property type="entry name" value="NTA_MOA"/>
</dbReference>
<proteinExistence type="inferred from homology"/>
<dbReference type="Gene3D" id="3.20.20.30">
    <property type="entry name" value="Luciferase-like domain"/>
    <property type="match status" value="1"/>
</dbReference>
<feature type="domain" description="Luciferase-like" evidence="7">
    <location>
        <begin position="29"/>
        <end position="314"/>
    </location>
</feature>
<feature type="binding site" evidence="6">
    <location>
        <position position="59"/>
    </location>
    <ligand>
        <name>FMN</name>
        <dbReference type="ChEBI" id="CHEBI:58210"/>
    </ligand>
</feature>
<organism evidence="8 9">
    <name type="scientific">Nocardioides zeae</name>
    <dbReference type="NCBI Taxonomy" id="1457234"/>
    <lineage>
        <taxon>Bacteria</taxon>
        <taxon>Bacillati</taxon>
        <taxon>Actinomycetota</taxon>
        <taxon>Actinomycetes</taxon>
        <taxon>Propionibacteriales</taxon>
        <taxon>Nocardioidaceae</taxon>
        <taxon>Nocardioides</taxon>
    </lineage>
</organism>
<dbReference type="GO" id="GO:0004497">
    <property type="term" value="F:monooxygenase activity"/>
    <property type="evidence" value="ECO:0007669"/>
    <property type="project" value="UniProtKB-KW"/>
</dbReference>
<evidence type="ECO:0000256" key="5">
    <source>
        <dbReference type="ARBA" id="ARBA00033748"/>
    </source>
</evidence>
<dbReference type="Proteomes" id="UP001239215">
    <property type="component" value="Unassembled WGS sequence"/>
</dbReference>
<dbReference type="InterPro" id="IPR011251">
    <property type="entry name" value="Luciferase-like_dom"/>
</dbReference>
<evidence type="ECO:0000256" key="3">
    <source>
        <dbReference type="ARBA" id="ARBA00023002"/>
    </source>
</evidence>
<dbReference type="SUPFAM" id="SSF51679">
    <property type="entry name" value="Bacterial luciferase-like"/>
    <property type="match status" value="1"/>
</dbReference>
<keyword evidence="2 6" id="KW-0288">FMN</keyword>
<comment type="similarity">
    <text evidence="5">Belongs to the NtaA/SnaA/DszA monooxygenase family.</text>
</comment>
<evidence type="ECO:0000256" key="6">
    <source>
        <dbReference type="PIRSR" id="PIRSR000337-1"/>
    </source>
</evidence>
<keyword evidence="3" id="KW-0560">Oxidoreductase</keyword>
<evidence type="ECO:0000256" key="2">
    <source>
        <dbReference type="ARBA" id="ARBA00022643"/>
    </source>
</evidence>
<evidence type="ECO:0000259" key="7">
    <source>
        <dbReference type="Pfam" id="PF00296"/>
    </source>
</evidence>
<evidence type="ECO:0000313" key="9">
    <source>
        <dbReference type="Proteomes" id="UP001239215"/>
    </source>
</evidence>
<keyword evidence="4 8" id="KW-0503">Monooxygenase</keyword>
<dbReference type="PANTHER" id="PTHR30011:SF16">
    <property type="entry name" value="C2H2 FINGER DOMAIN TRANSCRIPTION FACTOR (EUROFUNG)-RELATED"/>
    <property type="match status" value="1"/>
</dbReference>
<protein>
    <submittedName>
        <fullName evidence="8">Alkanesulfonate monooxygenase SsuD/methylene tetrahydromethanopterin reductase-like flavin-dependent oxidoreductase (Luciferase family)</fullName>
    </submittedName>
</protein>
<name>A0AAJ1TV85_9ACTN</name>
<dbReference type="EMBL" id="JAUTAN010000001">
    <property type="protein sequence ID" value="MDQ1102895.1"/>
    <property type="molecule type" value="Genomic_DNA"/>
</dbReference>
<reference evidence="8" key="1">
    <citation type="submission" date="2023-07" db="EMBL/GenBank/DDBJ databases">
        <title>Functional and genomic diversity of the sorghum phyllosphere microbiome.</title>
        <authorList>
            <person name="Shade A."/>
        </authorList>
    </citation>
    <scope>NUCLEOTIDE SEQUENCE</scope>
    <source>
        <strain evidence="8">SORGH_AS_1067</strain>
    </source>
</reference>
<dbReference type="PIRSF" id="PIRSF000337">
    <property type="entry name" value="NTA_MOA"/>
    <property type="match status" value="1"/>
</dbReference>
<evidence type="ECO:0000313" key="8">
    <source>
        <dbReference type="EMBL" id="MDQ1102895.1"/>
    </source>
</evidence>
<dbReference type="PANTHER" id="PTHR30011">
    <property type="entry name" value="ALKANESULFONATE MONOOXYGENASE-RELATED"/>
    <property type="match status" value="1"/>
</dbReference>
<dbReference type="InterPro" id="IPR036661">
    <property type="entry name" value="Luciferase-like_sf"/>
</dbReference>
<sequence length="408" mass="43480">MSDPVGTPVVAVALDGVGWHPGAWRRSPEEARRSATAAYWRDLVLPLDDAGVDVVTWEDPFGIPGDGYGEPAARADRLRVAPEPVLLASALAPSTRRVALVPSVVTTHTEPFHVATAVATLDHASLGRAGVRLRADATRTRARLLGRRDLPPLETATRDAPLSLAARDEVFADAGEVAEVLGRLWDSWEDDAEIRDATTGRFVDRDRLHHIDFVGDHLAVKGPSIVPRSPQGRPPVLVLAHDPRAFALAAAAADVVLVTPDAPYPGDDAAGSVARVRAAEAAAGRAEPPLRVLGEVDVVLGATREEATRRLAELDALAHPGGGAWRSDAVVVVGTPVDLLARADTWRAAGLDGLRLRPAEHAVDLPLLLEHVLPHLVDAGRPVLTLRERLGLERPRSRYAAPTREDAS</sequence>